<evidence type="ECO:0000313" key="1">
    <source>
        <dbReference type="EMBL" id="AFB84037.1"/>
    </source>
</evidence>
<dbReference type="Proteomes" id="UP000008024">
    <property type="component" value="Segment"/>
</dbReference>
<protein>
    <submittedName>
        <fullName evidence="1">Tail assembly protein</fullName>
    </submittedName>
</protein>
<dbReference type="EMBL" id="JQ340774">
    <property type="protein sequence ID" value="AFB84037.1"/>
    <property type="molecule type" value="Genomic_DNA"/>
</dbReference>
<keyword evidence="2" id="KW-1185">Reference proteome</keyword>
<organism evidence="1 2">
    <name type="scientific">Hafnia phage Enc34</name>
    <dbReference type="NCBI Taxonomy" id="1150990"/>
    <lineage>
        <taxon>Viruses</taxon>
        <taxon>Duplodnaviria</taxon>
        <taxon>Heunggongvirae</taxon>
        <taxon>Uroviricota</taxon>
        <taxon>Caudoviricetes</taxon>
        <taxon>Casjensviridae</taxon>
        <taxon>Enchivirus</taxon>
        <taxon>Enchivirus Enc34</taxon>
    </lineage>
</organism>
<dbReference type="RefSeq" id="YP_007007025.1">
    <property type="nucleotide sequence ID" value="NC_019524.2"/>
</dbReference>
<dbReference type="GeneID" id="14014018"/>
<sequence length="569" mass="64016">MALTGLRPARETNTLGNAPSHYATLNGAYDLFVQDSYANGGVNQTYYMAKWFKLKAGTYHVRAIADDSGSLSVDKNIVFSGSHGATWTDPIEGDFTVEQNGVYRFDCIYKNVPENTPAFMCYEITLDGEVYEVSRANDYIADLVPIPDSALGPKPPYSDDARLTYPVFLPLPNWKDGVTERIEWQTDVLVSETGAEQRRPIRLHPRRSFEGSFLRWEENRTILDTTVAGIGSAPLLLPLWHDMTATENDASAGAVDIFGQFLVKDFNVGDVVLFRRDLRWDYEVNIIAGLDVDAGHMTLQFGLQTDTPKGTRLYPVRVAQIRDDMSGTQLTDSVAQLQLRFYCLENYSLPPSWSNMPTYTRTGLHILRLPEDWTSGNEITSSRLTFSYDNQSGPVVLVDPGNQNYASVKKQYTITGRTNDRQFRQILFALKGRTKTFHLPLDTNDFILTRDINPADGALIVRRCGYTQYVGGTQETKRDILIELYDGTIIPTTIISSRTVQEEEWLFLSQSVPATSRNNVRRIGYMPISRLDVDGIEIKRLTDSAGVSQVSLTYKAFDDRREAQPVPLP</sequence>
<dbReference type="KEGG" id="vg:14014018"/>
<reference evidence="1 2" key="1">
    <citation type="journal article" date="2012" name="J. Virol.">
        <title>Complete Genome Sequence of the Enterobacter cancerogenus Bacteriophage Enc34.</title>
        <authorList>
            <person name="Kazaks A."/>
            <person name="Dislers A."/>
            <person name="Lipowsky G."/>
            <person name="Nikolajeva V."/>
            <person name="Tars K."/>
        </authorList>
    </citation>
    <scope>NUCLEOTIDE SEQUENCE [LARGE SCALE GENOMIC DNA]</scope>
</reference>
<proteinExistence type="predicted"/>
<evidence type="ECO:0000313" key="2">
    <source>
        <dbReference type="Proteomes" id="UP000008024"/>
    </source>
</evidence>
<accession>H6WYI2</accession>
<name>H6WYI2_9CAUD</name>
<dbReference type="OrthoDB" id="1183at10239"/>